<dbReference type="EMBL" id="CP002461">
    <property type="protein sequence ID" value="AEN98569.1"/>
    <property type="molecule type" value="Genomic_DNA"/>
</dbReference>
<reference evidence="2 3" key="1">
    <citation type="journal article" date="2011" name="Microb. Cell Fact.">
        <title>Genomic analysis reveals Lactobacillus sanfranciscensis as stable element in traditional sourdoughs.</title>
        <authorList>
            <person name="Vogel R.F."/>
            <person name="Pavlovic M."/>
            <person name="Ehrmann M.A."/>
            <person name="Wiezer A."/>
            <person name="Liesegang H."/>
            <person name="Offschanka S."/>
            <person name="Voget S."/>
            <person name="Angelov A."/>
            <person name="Bocker G."/>
            <person name="Liebl W."/>
        </authorList>
    </citation>
    <scope>NUCLEOTIDE SEQUENCE [LARGE SCALE GENOMIC DNA]</scope>
    <source>
        <strain evidence="2 3">TMW 1.1304</strain>
    </source>
</reference>
<dbReference type="RefSeq" id="WP_014081434.1">
    <property type="nucleotide sequence ID" value="NC_015978.1"/>
</dbReference>
<dbReference type="AlphaFoldDB" id="G2KTX6"/>
<gene>
    <name evidence="2" type="ordered locus">LSA_00830</name>
</gene>
<protein>
    <submittedName>
        <fullName evidence="2">Uncharacterized protein</fullName>
    </submittedName>
</protein>
<keyword evidence="1" id="KW-1133">Transmembrane helix</keyword>
<keyword evidence="1" id="KW-0812">Transmembrane</keyword>
<dbReference type="HOGENOM" id="CLU_1625008_0_0_9"/>
<proteinExistence type="predicted"/>
<dbReference type="Proteomes" id="UP000001285">
    <property type="component" value="Chromosome"/>
</dbReference>
<evidence type="ECO:0000256" key="1">
    <source>
        <dbReference type="SAM" id="Phobius"/>
    </source>
</evidence>
<evidence type="ECO:0000313" key="3">
    <source>
        <dbReference type="Proteomes" id="UP000001285"/>
    </source>
</evidence>
<accession>G2KTX6</accession>
<feature type="transmembrane region" description="Helical" evidence="1">
    <location>
        <begin position="12"/>
        <end position="35"/>
    </location>
</feature>
<evidence type="ECO:0000313" key="2">
    <source>
        <dbReference type="EMBL" id="AEN98569.1"/>
    </source>
</evidence>
<name>G2KTX6_FRUST</name>
<organism evidence="2 3">
    <name type="scientific">Fructilactobacillus sanfranciscensis (strain TMW 1.1304)</name>
    <name type="common">Lactobacillus sanfranciscensis</name>
    <dbReference type="NCBI Taxonomy" id="714313"/>
    <lineage>
        <taxon>Bacteria</taxon>
        <taxon>Bacillati</taxon>
        <taxon>Bacillota</taxon>
        <taxon>Bacilli</taxon>
        <taxon>Lactobacillales</taxon>
        <taxon>Lactobacillaceae</taxon>
        <taxon>Fructilactobacillus</taxon>
    </lineage>
</organism>
<keyword evidence="1" id="KW-0472">Membrane</keyword>
<keyword evidence="3" id="KW-1185">Reference proteome</keyword>
<sequence>MKIKNDKLYKTITLLTIMIIGIGLYFVIQNGFGWISDESQPKSVSITRESDDHGHSLKIIKHNQEKFAIKSIKKQDQILQQTKSIKVSKNEVAKKKKVTDEMETILDKKIIGEISSLQNDAQPLDKMDELNQEIQQLQSLSPQEKAQFGQEIQGIKQTIQTTN</sequence>
<dbReference type="STRING" id="714313.LSA_00830"/>
<dbReference type="KEGG" id="lsn:LSA_00830"/>